<accession>A0A3L6RQZ0</accession>
<evidence type="ECO:0000259" key="1">
    <source>
        <dbReference type="Pfam" id="PF20241"/>
    </source>
</evidence>
<keyword evidence="3" id="KW-1185">Reference proteome</keyword>
<dbReference type="PANTHER" id="PTHR33065:SF145">
    <property type="entry name" value="OS05G0506400 PROTEIN"/>
    <property type="match status" value="1"/>
</dbReference>
<dbReference type="EMBL" id="PQIB02000007">
    <property type="protein sequence ID" value="RLN07553.1"/>
    <property type="molecule type" value="Genomic_DNA"/>
</dbReference>
<sequence length="161" mass="18159">MPPTRGISARYDVIVEYSLKVKGNSDETKDEELIDGCFRFKEHCRGDVIQHEVRLFGPFGPLDIRFVYMKYAVEATIEVKVKRAMPGYSLSMVTASTCGYYDEITLYDRSAAPCQAAPIALLKDGGGLSLSVVAVGLGCNLKLRFEIIGDKEEKEYEWWDW</sequence>
<evidence type="ECO:0000313" key="3">
    <source>
        <dbReference type="Proteomes" id="UP000275267"/>
    </source>
</evidence>
<dbReference type="InterPro" id="IPR046533">
    <property type="entry name" value="DUF6598"/>
</dbReference>
<organism evidence="2 3">
    <name type="scientific">Panicum miliaceum</name>
    <name type="common">Proso millet</name>
    <name type="synonym">Broomcorn millet</name>
    <dbReference type="NCBI Taxonomy" id="4540"/>
    <lineage>
        <taxon>Eukaryota</taxon>
        <taxon>Viridiplantae</taxon>
        <taxon>Streptophyta</taxon>
        <taxon>Embryophyta</taxon>
        <taxon>Tracheophyta</taxon>
        <taxon>Spermatophyta</taxon>
        <taxon>Magnoliopsida</taxon>
        <taxon>Liliopsida</taxon>
        <taxon>Poales</taxon>
        <taxon>Poaceae</taxon>
        <taxon>PACMAD clade</taxon>
        <taxon>Panicoideae</taxon>
        <taxon>Panicodae</taxon>
        <taxon>Paniceae</taxon>
        <taxon>Panicinae</taxon>
        <taxon>Panicum</taxon>
        <taxon>Panicum sect. Panicum</taxon>
    </lineage>
</organism>
<name>A0A3L6RQZ0_PANMI</name>
<dbReference type="Pfam" id="PF20241">
    <property type="entry name" value="DUF6598"/>
    <property type="match status" value="1"/>
</dbReference>
<dbReference type="OrthoDB" id="691194at2759"/>
<proteinExistence type="predicted"/>
<feature type="domain" description="DUF6598" evidence="1">
    <location>
        <begin position="3"/>
        <end position="151"/>
    </location>
</feature>
<dbReference type="Proteomes" id="UP000275267">
    <property type="component" value="Unassembled WGS sequence"/>
</dbReference>
<comment type="caution">
    <text evidence="2">The sequence shown here is derived from an EMBL/GenBank/DDBJ whole genome shotgun (WGS) entry which is preliminary data.</text>
</comment>
<protein>
    <recommendedName>
        <fullName evidence="1">DUF6598 domain-containing protein</fullName>
    </recommendedName>
</protein>
<dbReference type="PANTHER" id="PTHR33065">
    <property type="entry name" value="OS07G0486400 PROTEIN"/>
    <property type="match status" value="1"/>
</dbReference>
<dbReference type="AlphaFoldDB" id="A0A3L6RQZ0"/>
<gene>
    <name evidence="2" type="ORF">C2845_PM11G11970</name>
</gene>
<evidence type="ECO:0000313" key="2">
    <source>
        <dbReference type="EMBL" id="RLN07553.1"/>
    </source>
</evidence>
<reference evidence="3" key="1">
    <citation type="journal article" date="2019" name="Nat. Commun.">
        <title>The genome of broomcorn millet.</title>
        <authorList>
            <person name="Zou C."/>
            <person name="Miki D."/>
            <person name="Li D."/>
            <person name="Tang Q."/>
            <person name="Xiao L."/>
            <person name="Rajput S."/>
            <person name="Deng P."/>
            <person name="Jia W."/>
            <person name="Huang R."/>
            <person name="Zhang M."/>
            <person name="Sun Y."/>
            <person name="Hu J."/>
            <person name="Fu X."/>
            <person name="Schnable P.S."/>
            <person name="Li F."/>
            <person name="Zhang H."/>
            <person name="Feng B."/>
            <person name="Zhu X."/>
            <person name="Liu R."/>
            <person name="Schnable J.C."/>
            <person name="Zhu J.-K."/>
            <person name="Zhang H."/>
        </authorList>
    </citation>
    <scope>NUCLEOTIDE SEQUENCE [LARGE SCALE GENOMIC DNA]</scope>
</reference>